<evidence type="ECO:0000313" key="8">
    <source>
        <dbReference type="EMBL" id="SDS69747.1"/>
    </source>
</evidence>
<evidence type="ECO:0000256" key="2">
    <source>
        <dbReference type="ARBA" id="ARBA00023002"/>
    </source>
</evidence>
<dbReference type="InterPro" id="IPR006140">
    <property type="entry name" value="D-isomer_DH_NAD-bd"/>
</dbReference>
<keyword evidence="9" id="KW-1185">Reference proteome</keyword>
<comment type="similarity">
    <text evidence="1 4">Belongs to the D-isomer specific 2-hydroxyacid dehydrogenase family.</text>
</comment>
<dbReference type="AlphaFoldDB" id="A0A1H1UBA4"/>
<dbReference type="PANTHER" id="PTHR43026">
    <property type="entry name" value="2-HYDROXYACID DEHYDROGENASE HOMOLOG 1-RELATED"/>
    <property type="match status" value="1"/>
</dbReference>
<keyword evidence="3" id="KW-0520">NAD</keyword>
<evidence type="ECO:0000259" key="7">
    <source>
        <dbReference type="Pfam" id="PF02826"/>
    </source>
</evidence>
<reference evidence="8 9" key="1">
    <citation type="submission" date="2016-10" db="EMBL/GenBank/DDBJ databases">
        <authorList>
            <person name="de Groot N.N."/>
        </authorList>
    </citation>
    <scope>NUCLEOTIDE SEQUENCE [LARGE SCALE GENOMIC DNA]</scope>
    <source>
        <strain evidence="8 9">DSM 21800</strain>
    </source>
</reference>
<dbReference type="PROSITE" id="PS00670">
    <property type="entry name" value="D_2_HYDROXYACID_DH_2"/>
    <property type="match status" value="1"/>
</dbReference>
<dbReference type="Pfam" id="PF00389">
    <property type="entry name" value="2-Hacid_dh"/>
    <property type="match status" value="1"/>
</dbReference>
<dbReference type="RefSeq" id="WP_091525574.1">
    <property type="nucleotide sequence ID" value="NZ_LT629772.1"/>
</dbReference>
<dbReference type="PROSITE" id="PS00671">
    <property type="entry name" value="D_2_HYDROXYACID_DH_3"/>
    <property type="match status" value="1"/>
</dbReference>
<dbReference type="GO" id="GO:0008720">
    <property type="term" value="F:D-lactate dehydrogenase (NAD+) activity"/>
    <property type="evidence" value="ECO:0007669"/>
    <property type="project" value="TreeGrafter"/>
</dbReference>
<dbReference type="InterPro" id="IPR036291">
    <property type="entry name" value="NAD(P)-bd_dom_sf"/>
</dbReference>
<gene>
    <name evidence="8" type="ORF">SAMN04489812_2714</name>
</gene>
<dbReference type="InterPro" id="IPR029753">
    <property type="entry name" value="D-isomer_DH_CS"/>
</dbReference>
<sequence>MSFSQPELTVSRRARPPVTPARATSTIAVTIYGCDPEEAARFRAAAPRFGVLPVITAVAPSEATSDLAIGSRCVSIGHKTTIDSRTLRCFRNAGVRYISTRSIGYNHIDVDDAAELGITVQNVTYSPDSVADYTLMLILMAIRHAKSMIRRTDAFDYRLGATRGRELRDLTVGVIGAGRIGSAVIDRLRGFGCRILVHDNHPSGHEQPGLDQLLQRSDVITLHTPLTAQTHHLLDRRRLARTKPGAIVVNTGRGALIDSAALLDRLRDGRLAGAALDVVEEEGGVFYTDCRDRPPRGAALRRLQGMPNVLISPHSAYYTDHALDDIVEHTLINCRNFGGGPHHG</sequence>
<dbReference type="PROSITE" id="PS00065">
    <property type="entry name" value="D_2_HYDROXYACID_DH_1"/>
    <property type="match status" value="1"/>
</dbReference>
<dbReference type="STRING" id="630515.SAMN04489812_2714"/>
<dbReference type="Proteomes" id="UP000199103">
    <property type="component" value="Chromosome I"/>
</dbReference>
<evidence type="ECO:0000313" key="9">
    <source>
        <dbReference type="Proteomes" id="UP000199103"/>
    </source>
</evidence>
<evidence type="ECO:0000256" key="4">
    <source>
        <dbReference type="RuleBase" id="RU003719"/>
    </source>
</evidence>
<dbReference type="GO" id="GO:0051287">
    <property type="term" value="F:NAD binding"/>
    <property type="evidence" value="ECO:0007669"/>
    <property type="project" value="InterPro"/>
</dbReference>
<evidence type="ECO:0000256" key="5">
    <source>
        <dbReference type="SAM" id="MobiDB-lite"/>
    </source>
</evidence>
<dbReference type="SUPFAM" id="SSF52283">
    <property type="entry name" value="Formate/glycerate dehydrogenase catalytic domain-like"/>
    <property type="match status" value="1"/>
</dbReference>
<protein>
    <submittedName>
        <fullName evidence="8">D-specific alpha-keto acid dehydrogenase</fullName>
    </submittedName>
</protein>
<dbReference type="InterPro" id="IPR058205">
    <property type="entry name" value="D-LDH-like"/>
</dbReference>
<evidence type="ECO:0000259" key="6">
    <source>
        <dbReference type="Pfam" id="PF00389"/>
    </source>
</evidence>
<dbReference type="PANTHER" id="PTHR43026:SF1">
    <property type="entry name" value="2-HYDROXYACID DEHYDROGENASE HOMOLOG 1-RELATED"/>
    <property type="match status" value="1"/>
</dbReference>
<evidence type="ECO:0000256" key="3">
    <source>
        <dbReference type="ARBA" id="ARBA00023027"/>
    </source>
</evidence>
<organism evidence="8 9">
    <name type="scientific">Microlunatus soli</name>
    <dbReference type="NCBI Taxonomy" id="630515"/>
    <lineage>
        <taxon>Bacteria</taxon>
        <taxon>Bacillati</taxon>
        <taxon>Actinomycetota</taxon>
        <taxon>Actinomycetes</taxon>
        <taxon>Propionibacteriales</taxon>
        <taxon>Propionibacteriaceae</taxon>
        <taxon>Microlunatus</taxon>
    </lineage>
</organism>
<dbReference type="SUPFAM" id="SSF51735">
    <property type="entry name" value="NAD(P)-binding Rossmann-fold domains"/>
    <property type="match status" value="1"/>
</dbReference>
<dbReference type="EMBL" id="LT629772">
    <property type="protein sequence ID" value="SDS69747.1"/>
    <property type="molecule type" value="Genomic_DNA"/>
</dbReference>
<name>A0A1H1UBA4_9ACTN</name>
<feature type="domain" description="D-isomer specific 2-hydroxyacid dehydrogenase NAD-binding" evidence="7">
    <location>
        <begin position="135"/>
        <end position="316"/>
    </location>
</feature>
<dbReference type="Gene3D" id="3.40.50.720">
    <property type="entry name" value="NAD(P)-binding Rossmann-like Domain"/>
    <property type="match status" value="2"/>
</dbReference>
<accession>A0A1H1UBA4</accession>
<evidence type="ECO:0000256" key="1">
    <source>
        <dbReference type="ARBA" id="ARBA00005854"/>
    </source>
</evidence>
<dbReference type="InterPro" id="IPR006139">
    <property type="entry name" value="D-isomer_2_OHA_DH_cat_dom"/>
</dbReference>
<proteinExistence type="inferred from homology"/>
<feature type="domain" description="D-isomer specific 2-hydroxyacid dehydrogenase catalytic" evidence="6">
    <location>
        <begin position="56"/>
        <end position="339"/>
    </location>
</feature>
<keyword evidence="2 4" id="KW-0560">Oxidoreductase</keyword>
<dbReference type="Pfam" id="PF02826">
    <property type="entry name" value="2-Hacid_dh_C"/>
    <property type="match status" value="1"/>
</dbReference>
<dbReference type="InterPro" id="IPR029752">
    <property type="entry name" value="D-isomer_DH_CS1"/>
</dbReference>
<feature type="region of interest" description="Disordered" evidence="5">
    <location>
        <begin position="1"/>
        <end position="21"/>
    </location>
</feature>
<dbReference type="OrthoDB" id="9793626at2"/>